<dbReference type="EMBL" id="JBEPSB010000007">
    <property type="protein sequence ID" value="MET4560775.1"/>
    <property type="molecule type" value="Genomic_DNA"/>
</dbReference>
<keyword evidence="2" id="KW-1185">Reference proteome</keyword>
<proteinExistence type="predicted"/>
<gene>
    <name evidence="1" type="ORF">ABIA69_001919</name>
</gene>
<name>A0ABV2PIJ0_9BACI</name>
<accession>A0ABV2PIJ0</accession>
<organism evidence="1 2">
    <name type="scientific">Lysinibacillus parviboronicapiens</name>
    <dbReference type="NCBI Taxonomy" id="436516"/>
    <lineage>
        <taxon>Bacteria</taxon>
        <taxon>Bacillati</taxon>
        <taxon>Bacillota</taxon>
        <taxon>Bacilli</taxon>
        <taxon>Bacillales</taxon>
        <taxon>Bacillaceae</taxon>
        <taxon>Lysinibacillus</taxon>
    </lineage>
</organism>
<dbReference type="RefSeq" id="WP_354471656.1">
    <property type="nucleotide sequence ID" value="NZ_JBEPSB010000007.1"/>
</dbReference>
<evidence type="ECO:0000313" key="2">
    <source>
        <dbReference type="Proteomes" id="UP001549363"/>
    </source>
</evidence>
<comment type="caution">
    <text evidence="1">The sequence shown here is derived from an EMBL/GenBank/DDBJ whole genome shotgun (WGS) entry which is preliminary data.</text>
</comment>
<reference evidence="1 2" key="1">
    <citation type="submission" date="2024-06" db="EMBL/GenBank/DDBJ databases">
        <title>Sorghum-associated microbial communities from plants grown in Nebraska, USA.</title>
        <authorList>
            <person name="Schachtman D."/>
        </authorList>
    </citation>
    <scope>NUCLEOTIDE SEQUENCE [LARGE SCALE GENOMIC DNA]</scope>
    <source>
        <strain evidence="1 2">736</strain>
    </source>
</reference>
<evidence type="ECO:0000313" key="1">
    <source>
        <dbReference type="EMBL" id="MET4560775.1"/>
    </source>
</evidence>
<sequence>MNEKMLAKRIEILQKIDALQLKCNCQNALESEACSNCKKIAKYGQRLLGLVNKRNSVSENKPKTNNRKGFTKLTITEFQYKEYKRQKITDREIAKNHDVCVSTLKKWKQRNGVA</sequence>
<protein>
    <submittedName>
        <fullName evidence="1">Uncharacterized protein</fullName>
    </submittedName>
</protein>
<dbReference type="Proteomes" id="UP001549363">
    <property type="component" value="Unassembled WGS sequence"/>
</dbReference>